<dbReference type="RefSeq" id="WP_369239895.1">
    <property type="nucleotide sequence ID" value="NZ_CP163435.1"/>
</dbReference>
<evidence type="ECO:0000256" key="2">
    <source>
        <dbReference type="ARBA" id="ARBA00023315"/>
    </source>
</evidence>
<proteinExistence type="predicted"/>
<evidence type="ECO:0000256" key="1">
    <source>
        <dbReference type="ARBA" id="ARBA00022679"/>
    </source>
</evidence>
<dbReference type="AlphaFoldDB" id="A0AB39PGL9"/>
<dbReference type="PANTHER" id="PTHR43626:SF4">
    <property type="entry name" value="GCN5-RELATED N-ACETYLTRANSFERASE 2, CHLOROPLASTIC"/>
    <property type="match status" value="1"/>
</dbReference>
<dbReference type="GO" id="GO:0005737">
    <property type="term" value="C:cytoplasm"/>
    <property type="evidence" value="ECO:0007669"/>
    <property type="project" value="TreeGrafter"/>
</dbReference>
<dbReference type="Gene3D" id="3.40.630.30">
    <property type="match status" value="1"/>
</dbReference>
<organism evidence="5">
    <name type="scientific">Streptomyces sp. R21</name>
    <dbReference type="NCBI Taxonomy" id="3238627"/>
    <lineage>
        <taxon>Bacteria</taxon>
        <taxon>Bacillati</taxon>
        <taxon>Actinomycetota</taxon>
        <taxon>Actinomycetes</taxon>
        <taxon>Kitasatosporales</taxon>
        <taxon>Streptomycetaceae</taxon>
        <taxon>Streptomyces</taxon>
    </lineage>
</organism>
<keyword evidence="1" id="KW-0808">Transferase</keyword>
<keyword evidence="2" id="KW-0012">Acyltransferase</keyword>
<dbReference type="Pfam" id="PF13508">
    <property type="entry name" value="Acetyltransf_7"/>
    <property type="match status" value="1"/>
</dbReference>
<evidence type="ECO:0000259" key="4">
    <source>
        <dbReference type="PROSITE" id="PS51186"/>
    </source>
</evidence>
<dbReference type="PANTHER" id="PTHR43626">
    <property type="entry name" value="ACYL-COA N-ACYLTRANSFERASE"/>
    <property type="match status" value="1"/>
</dbReference>
<dbReference type="InterPro" id="IPR000182">
    <property type="entry name" value="GNAT_dom"/>
</dbReference>
<evidence type="ECO:0000313" key="5">
    <source>
        <dbReference type="EMBL" id="XDQ30195.1"/>
    </source>
</evidence>
<name>A0AB39PGL9_9ACTN</name>
<dbReference type="SUPFAM" id="SSF55729">
    <property type="entry name" value="Acyl-CoA N-acyltransferases (Nat)"/>
    <property type="match status" value="1"/>
</dbReference>
<accession>A0AB39PGL9</accession>
<dbReference type="EMBL" id="CP163435">
    <property type="protein sequence ID" value="XDQ30195.1"/>
    <property type="molecule type" value="Genomic_DNA"/>
</dbReference>
<dbReference type="PROSITE" id="PS51186">
    <property type="entry name" value="GNAT"/>
    <property type="match status" value="1"/>
</dbReference>
<feature type="domain" description="N-acetyltransferase" evidence="4">
    <location>
        <begin position="21"/>
        <end position="148"/>
    </location>
</feature>
<dbReference type="CDD" id="cd04301">
    <property type="entry name" value="NAT_SF"/>
    <property type="match status" value="1"/>
</dbReference>
<reference evidence="5" key="1">
    <citation type="submission" date="2024-07" db="EMBL/GenBank/DDBJ databases">
        <authorList>
            <person name="Yu S.T."/>
        </authorList>
    </citation>
    <scope>NUCLEOTIDE SEQUENCE</scope>
    <source>
        <strain evidence="5">R21</strain>
    </source>
</reference>
<evidence type="ECO:0000256" key="3">
    <source>
        <dbReference type="SAM" id="MobiDB-lite"/>
    </source>
</evidence>
<dbReference type="InterPro" id="IPR045039">
    <property type="entry name" value="NSI-like"/>
</dbReference>
<protein>
    <submittedName>
        <fullName evidence="5">GNAT family N-acetyltransferase</fullName>
    </submittedName>
</protein>
<dbReference type="GO" id="GO:0008080">
    <property type="term" value="F:N-acetyltransferase activity"/>
    <property type="evidence" value="ECO:0007669"/>
    <property type="project" value="InterPro"/>
</dbReference>
<sequence>MSREDTATSPESRSETAAPEVSLAVRPPLSDEELNALFAAAWPQHAPTRFGPVLARSLAWIAARDAAGRLVGYVNVAGDGGLHAFVLDTTVHPEAQRRGLGRSLVRAAAQEARARGAQWLHVDYEAEWEPFYASCGFRDTAAGLMALA</sequence>
<feature type="region of interest" description="Disordered" evidence="3">
    <location>
        <begin position="1"/>
        <end position="21"/>
    </location>
</feature>
<dbReference type="InterPro" id="IPR016181">
    <property type="entry name" value="Acyl_CoA_acyltransferase"/>
</dbReference>
<gene>
    <name evidence="5" type="ORF">AB5J56_38235</name>
</gene>